<feature type="region of interest" description="Disordered" evidence="1">
    <location>
        <begin position="91"/>
        <end position="119"/>
    </location>
</feature>
<dbReference type="EMBL" id="SJPY01000003">
    <property type="protein sequence ID" value="TWU43446.1"/>
    <property type="molecule type" value="Genomic_DNA"/>
</dbReference>
<keyword evidence="2" id="KW-0812">Transmembrane</keyword>
<name>A0A5C6E7J5_9BACT</name>
<dbReference type="RefSeq" id="WP_231617496.1">
    <property type="nucleotide sequence ID" value="NZ_SJPY01000003.1"/>
</dbReference>
<comment type="caution">
    <text evidence="3">The sequence shown here is derived from an EMBL/GenBank/DDBJ whole genome shotgun (WGS) entry which is preliminary data.</text>
</comment>
<organism evidence="3 4">
    <name type="scientific">Novipirellula aureliae</name>
    <dbReference type="NCBI Taxonomy" id="2527966"/>
    <lineage>
        <taxon>Bacteria</taxon>
        <taxon>Pseudomonadati</taxon>
        <taxon>Planctomycetota</taxon>
        <taxon>Planctomycetia</taxon>
        <taxon>Pirellulales</taxon>
        <taxon>Pirellulaceae</taxon>
        <taxon>Novipirellula</taxon>
    </lineage>
</organism>
<dbReference type="Proteomes" id="UP000315471">
    <property type="component" value="Unassembled WGS sequence"/>
</dbReference>
<evidence type="ECO:0000256" key="1">
    <source>
        <dbReference type="SAM" id="MobiDB-lite"/>
    </source>
</evidence>
<keyword evidence="4" id="KW-1185">Reference proteome</keyword>
<reference evidence="3 4" key="1">
    <citation type="submission" date="2019-02" db="EMBL/GenBank/DDBJ databases">
        <title>Deep-cultivation of Planctomycetes and their phenomic and genomic characterization uncovers novel biology.</title>
        <authorList>
            <person name="Wiegand S."/>
            <person name="Jogler M."/>
            <person name="Boedeker C."/>
            <person name="Pinto D."/>
            <person name="Vollmers J."/>
            <person name="Rivas-Marin E."/>
            <person name="Kohn T."/>
            <person name="Peeters S.H."/>
            <person name="Heuer A."/>
            <person name="Rast P."/>
            <person name="Oberbeckmann S."/>
            <person name="Bunk B."/>
            <person name="Jeske O."/>
            <person name="Meyerdierks A."/>
            <person name="Storesund J.E."/>
            <person name="Kallscheuer N."/>
            <person name="Luecker S."/>
            <person name="Lage O.M."/>
            <person name="Pohl T."/>
            <person name="Merkel B.J."/>
            <person name="Hornburger P."/>
            <person name="Mueller R.-W."/>
            <person name="Bruemmer F."/>
            <person name="Labrenz M."/>
            <person name="Spormann A.M."/>
            <person name="Op Den Camp H."/>
            <person name="Overmann J."/>
            <person name="Amann R."/>
            <person name="Jetten M.S.M."/>
            <person name="Mascher T."/>
            <person name="Medema M.H."/>
            <person name="Devos D.P."/>
            <person name="Kaster A.-K."/>
            <person name="Ovreas L."/>
            <person name="Rohde M."/>
            <person name="Galperin M.Y."/>
            <person name="Jogler C."/>
        </authorList>
    </citation>
    <scope>NUCLEOTIDE SEQUENCE [LARGE SCALE GENOMIC DNA]</scope>
    <source>
        <strain evidence="3 4">Q31b</strain>
    </source>
</reference>
<keyword evidence="2" id="KW-0472">Membrane</keyword>
<accession>A0A5C6E7J5</accession>
<feature type="transmembrane region" description="Helical" evidence="2">
    <location>
        <begin position="12"/>
        <end position="36"/>
    </location>
</feature>
<dbReference type="AlphaFoldDB" id="A0A5C6E7J5"/>
<protein>
    <submittedName>
        <fullName evidence="3">Uncharacterized protein</fullName>
    </submittedName>
</protein>
<proteinExistence type="predicted"/>
<sequence>MAHYDDLNTKRIFAIGAISVLVTVMTALAVQVLYFAMAKWQIESMSDNQYRRQNQFNAEQEAQITAYGVDEMNGNITIPIDKAIELVVQNSTSDDKAEDNAANKNAVEENTNDKSEDEA</sequence>
<evidence type="ECO:0000313" key="3">
    <source>
        <dbReference type="EMBL" id="TWU43446.1"/>
    </source>
</evidence>
<evidence type="ECO:0000313" key="4">
    <source>
        <dbReference type="Proteomes" id="UP000315471"/>
    </source>
</evidence>
<evidence type="ECO:0000256" key="2">
    <source>
        <dbReference type="SAM" id="Phobius"/>
    </source>
</evidence>
<gene>
    <name evidence="3" type="ORF">Q31b_24870</name>
</gene>
<keyword evidence="2" id="KW-1133">Transmembrane helix</keyword>